<proteinExistence type="predicted"/>
<dbReference type="Proteomes" id="UP000275925">
    <property type="component" value="Unassembled WGS sequence"/>
</dbReference>
<sequence length="89" mass="10014">MRPIEVEICLGTTCFVMGASALQNLQLPESLRAKVKISYVRCLHLCKNMDKFRKAPYARIDGEVIDEAAPEKIIQNITQKIKDIAHATN</sequence>
<evidence type="ECO:0000313" key="1">
    <source>
        <dbReference type="EMBL" id="GBR75418.1"/>
    </source>
</evidence>
<gene>
    <name evidence="1" type="primary">trxA</name>
    <name evidence="1" type="ORF">NO2_0095</name>
</gene>
<organism evidence="1 2">
    <name type="scientific">Candidatus Termititenax persephonae</name>
    <dbReference type="NCBI Taxonomy" id="2218525"/>
    <lineage>
        <taxon>Bacteria</taxon>
        <taxon>Bacillati</taxon>
        <taxon>Candidatus Margulisiibacteriota</taxon>
        <taxon>Candidatus Termititenacia</taxon>
        <taxon>Candidatus Termititenacales</taxon>
        <taxon>Candidatus Termititenacaceae</taxon>
        <taxon>Candidatus Termititenax</taxon>
    </lineage>
</organism>
<dbReference type="AlphaFoldDB" id="A0A388TFA7"/>
<comment type="caution">
    <text evidence="1">The sequence shown here is derived from an EMBL/GenBank/DDBJ whole genome shotgun (WGS) entry which is preliminary data.</text>
</comment>
<keyword evidence="2" id="KW-1185">Reference proteome</keyword>
<dbReference type="SUPFAM" id="SSF52833">
    <property type="entry name" value="Thioredoxin-like"/>
    <property type="match status" value="1"/>
</dbReference>
<evidence type="ECO:0000313" key="2">
    <source>
        <dbReference type="Proteomes" id="UP000275925"/>
    </source>
</evidence>
<dbReference type="EMBL" id="BGZO01000002">
    <property type="protein sequence ID" value="GBR75418.1"/>
    <property type="molecule type" value="Genomic_DNA"/>
</dbReference>
<name>A0A388TFA7_9BACT</name>
<accession>A0A388TFA7</accession>
<dbReference type="InterPro" id="IPR036249">
    <property type="entry name" value="Thioredoxin-like_sf"/>
</dbReference>
<dbReference type="Gene3D" id="3.40.30.10">
    <property type="entry name" value="Glutaredoxin"/>
    <property type="match status" value="1"/>
</dbReference>
<protein>
    <submittedName>
        <fullName evidence="1">Thioredoxin</fullName>
    </submittedName>
</protein>
<reference evidence="1 2" key="1">
    <citation type="journal article" date="2019" name="ISME J.">
        <title>Genome analyses of uncultured TG2/ZB3 bacteria in 'Margulisbacteria' specifically attached to ectosymbiotic spirochetes of protists in the termite gut.</title>
        <authorList>
            <person name="Utami Y.D."/>
            <person name="Kuwahara H."/>
            <person name="Igai K."/>
            <person name="Murakami T."/>
            <person name="Sugaya K."/>
            <person name="Morikawa T."/>
            <person name="Nagura Y."/>
            <person name="Yuki M."/>
            <person name="Deevong P."/>
            <person name="Inoue T."/>
            <person name="Kihara K."/>
            <person name="Lo N."/>
            <person name="Yamada A."/>
            <person name="Ohkuma M."/>
            <person name="Hongoh Y."/>
        </authorList>
    </citation>
    <scope>NUCLEOTIDE SEQUENCE [LARGE SCALE GENOMIC DNA]</scope>
    <source>
        <strain evidence="1">NkOx7-02</strain>
    </source>
</reference>